<dbReference type="Proteomes" id="UP001218218">
    <property type="component" value="Unassembled WGS sequence"/>
</dbReference>
<sequence length="170" mass="18874">MADPHRSTCRGRHLSVLVVRNRCPQHRIYFCGCCQYAVAPLSIQGLCFLFLLTLIAAYGCLTAPSPHLRLSGTEHIPRLLSLYKITDLRLKPFRLLLWTFQPETALILCRRSVKALISTQDYGRSHGTGTNGTKTPTGDQPTTPHSDSDSSASADELRQCGRSLGRKVNH</sequence>
<name>A0AAD7A1Y6_9AGAR</name>
<keyword evidence="2" id="KW-1133">Transmembrane helix</keyword>
<proteinExistence type="predicted"/>
<keyword evidence="4" id="KW-1185">Reference proteome</keyword>
<dbReference type="AlphaFoldDB" id="A0AAD7A1Y6"/>
<evidence type="ECO:0000313" key="4">
    <source>
        <dbReference type="Proteomes" id="UP001218218"/>
    </source>
</evidence>
<keyword evidence="2" id="KW-0812">Transmembrane</keyword>
<protein>
    <submittedName>
        <fullName evidence="3">Uncharacterized protein</fullName>
    </submittedName>
</protein>
<feature type="region of interest" description="Disordered" evidence="1">
    <location>
        <begin position="124"/>
        <end position="170"/>
    </location>
</feature>
<dbReference type="EMBL" id="JARIHO010000018">
    <property type="protein sequence ID" value="KAJ7347781.1"/>
    <property type="molecule type" value="Genomic_DNA"/>
</dbReference>
<evidence type="ECO:0000256" key="2">
    <source>
        <dbReference type="SAM" id="Phobius"/>
    </source>
</evidence>
<evidence type="ECO:0000313" key="3">
    <source>
        <dbReference type="EMBL" id="KAJ7347781.1"/>
    </source>
</evidence>
<organism evidence="3 4">
    <name type="scientific">Mycena albidolilacea</name>
    <dbReference type="NCBI Taxonomy" id="1033008"/>
    <lineage>
        <taxon>Eukaryota</taxon>
        <taxon>Fungi</taxon>
        <taxon>Dikarya</taxon>
        <taxon>Basidiomycota</taxon>
        <taxon>Agaricomycotina</taxon>
        <taxon>Agaricomycetes</taxon>
        <taxon>Agaricomycetidae</taxon>
        <taxon>Agaricales</taxon>
        <taxon>Marasmiineae</taxon>
        <taxon>Mycenaceae</taxon>
        <taxon>Mycena</taxon>
    </lineage>
</organism>
<reference evidence="3" key="1">
    <citation type="submission" date="2023-03" db="EMBL/GenBank/DDBJ databases">
        <title>Massive genome expansion in bonnet fungi (Mycena s.s.) driven by repeated elements and novel gene families across ecological guilds.</title>
        <authorList>
            <consortium name="Lawrence Berkeley National Laboratory"/>
            <person name="Harder C.B."/>
            <person name="Miyauchi S."/>
            <person name="Viragh M."/>
            <person name="Kuo A."/>
            <person name="Thoen E."/>
            <person name="Andreopoulos B."/>
            <person name="Lu D."/>
            <person name="Skrede I."/>
            <person name="Drula E."/>
            <person name="Henrissat B."/>
            <person name="Morin E."/>
            <person name="Kohler A."/>
            <person name="Barry K."/>
            <person name="LaButti K."/>
            <person name="Morin E."/>
            <person name="Salamov A."/>
            <person name="Lipzen A."/>
            <person name="Mereny Z."/>
            <person name="Hegedus B."/>
            <person name="Baldrian P."/>
            <person name="Stursova M."/>
            <person name="Weitz H."/>
            <person name="Taylor A."/>
            <person name="Grigoriev I.V."/>
            <person name="Nagy L.G."/>
            <person name="Martin F."/>
            <person name="Kauserud H."/>
        </authorList>
    </citation>
    <scope>NUCLEOTIDE SEQUENCE</scope>
    <source>
        <strain evidence="3">CBHHK002</strain>
    </source>
</reference>
<evidence type="ECO:0000256" key="1">
    <source>
        <dbReference type="SAM" id="MobiDB-lite"/>
    </source>
</evidence>
<gene>
    <name evidence="3" type="ORF">DFH08DRAFT_153302</name>
</gene>
<feature type="compositionally biased region" description="Low complexity" evidence="1">
    <location>
        <begin position="127"/>
        <end position="138"/>
    </location>
</feature>
<comment type="caution">
    <text evidence="3">The sequence shown here is derived from an EMBL/GenBank/DDBJ whole genome shotgun (WGS) entry which is preliminary data.</text>
</comment>
<accession>A0AAD7A1Y6</accession>
<keyword evidence="2" id="KW-0472">Membrane</keyword>
<feature type="transmembrane region" description="Helical" evidence="2">
    <location>
        <begin position="43"/>
        <end position="61"/>
    </location>
</feature>